<dbReference type="Pfam" id="PF04526">
    <property type="entry name" value="DUF568"/>
    <property type="match status" value="1"/>
</dbReference>
<evidence type="ECO:0000313" key="4">
    <source>
        <dbReference type="Proteomes" id="UP000507222"/>
    </source>
</evidence>
<organism evidence="3 4">
    <name type="scientific">Prunus armeniaca</name>
    <name type="common">Apricot</name>
    <name type="synonym">Armeniaca vulgaris</name>
    <dbReference type="NCBI Taxonomy" id="36596"/>
    <lineage>
        <taxon>Eukaryota</taxon>
        <taxon>Viridiplantae</taxon>
        <taxon>Streptophyta</taxon>
        <taxon>Embryophyta</taxon>
        <taxon>Tracheophyta</taxon>
        <taxon>Spermatophyta</taxon>
        <taxon>Magnoliopsida</taxon>
        <taxon>eudicotyledons</taxon>
        <taxon>Gunneridae</taxon>
        <taxon>Pentapetalae</taxon>
        <taxon>rosids</taxon>
        <taxon>fabids</taxon>
        <taxon>Rosales</taxon>
        <taxon>Rosaceae</taxon>
        <taxon>Amygdaloideae</taxon>
        <taxon>Amygdaleae</taxon>
        <taxon>Prunus</taxon>
    </lineage>
</organism>
<dbReference type="EMBL" id="CAEKDK010000007">
    <property type="protein sequence ID" value="CAB4288263.1"/>
    <property type="molecule type" value="Genomic_DNA"/>
</dbReference>
<accession>A0A6J5VJ74</accession>
<feature type="signal peptide" evidence="1">
    <location>
        <begin position="1"/>
        <end position="27"/>
    </location>
</feature>
<dbReference type="InterPro" id="IPR045265">
    <property type="entry name" value="AIR12_DOMON"/>
</dbReference>
<evidence type="ECO:0000313" key="3">
    <source>
        <dbReference type="EMBL" id="CAB4288263.1"/>
    </source>
</evidence>
<dbReference type="AlphaFoldDB" id="A0A6J5VJ74"/>
<reference evidence="3 4" key="1">
    <citation type="submission" date="2020-05" db="EMBL/GenBank/DDBJ databases">
        <authorList>
            <person name="Campoy J."/>
            <person name="Schneeberger K."/>
            <person name="Spophaly S."/>
        </authorList>
    </citation>
    <scope>NUCLEOTIDE SEQUENCE [LARGE SCALE GENOMIC DNA]</scope>
    <source>
        <strain evidence="3">PruArmRojPasFocal</strain>
    </source>
</reference>
<sequence>MASSLLLLVSVSWFSSFLALLVSPVQAATCTSQAFNNKKLYSSCTDLPSSVPTSTGPTIPPTPLCPSPSSLHPPQSDGWVAWGINPTSTKMAGAQILLAYNTDSGIPTVKTLNISSYTSLVLGKLSFDIWDISSEFSNGTFKIFAAVKVPQKRGVREPSLAGGTRGQPKLWFPRQHDIVGPNLESFQTLSLAAKTTTGTSIDRPRPVHCIAAPAPNMGTRTPPGTTNMIHCSPASGLGGGGGGLDRGGGIAGGALRIESGGNVVLFSVLLSVLAALIAF</sequence>
<gene>
    <name evidence="3" type="ORF">CURHAP_LOCUS46419</name>
</gene>
<evidence type="ECO:0000259" key="2">
    <source>
        <dbReference type="Pfam" id="PF04526"/>
    </source>
</evidence>
<dbReference type="PANTHER" id="PTHR23130:SF157">
    <property type="entry name" value="AUXIN-INDUCED IN ROOT CULTURES PROTEIN 12"/>
    <property type="match status" value="1"/>
</dbReference>
<keyword evidence="1" id="KW-0732">Signal</keyword>
<feature type="domain" description="AIR12 DOMON" evidence="2">
    <location>
        <begin position="91"/>
        <end position="191"/>
    </location>
</feature>
<feature type="chain" id="PRO_5026888464" description="AIR12 DOMON domain-containing protein" evidence="1">
    <location>
        <begin position="28"/>
        <end position="279"/>
    </location>
</feature>
<protein>
    <recommendedName>
        <fullName evidence="2">AIR12 DOMON domain-containing protein</fullName>
    </recommendedName>
</protein>
<name>A0A6J5VJ74_PRUAR</name>
<proteinExistence type="predicted"/>
<dbReference type="PANTHER" id="PTHR23130">
    <property type="entry name" value="CYTOCHROME B561 AND DOMON DOMAIN-CONTAINING PROTEIN"/>
    <property type="match status" value="1"/>
</dbReference>
<dbReference type="Proteomes" id="UP000507222">
    <property type="component" value="Unassembled WGS sequence"/>
</dbReference>
<evidence type="ECO:0000256" key="1">
    <source>
        <dbReference type="SAM" id="SignalP"/>
    </source>
</evidence>